<keyword evidence="6" id="KW-0411">Iron-sulfur</keyword>
<evidence type="ECO:0000256" key="6">
    <source>
        <dbReference type="ARBA" id="ARBA00023014"/>
    </source>
</evidence>
<feature type="domain" description="Dimethylamine monooxygenase subunit DmmA-like C-terminal" evidence="7">
    <location>
        <begin position="151"/>
        <end position="194"/>
    </location>
</feature>
<evidence type="ECO:0000256" key="1">
    <source>
        <dbReference type="ARBA" id="ARBA00022630"/>
    </source>
</evidence>
<feature type="domain" description="Dimethylamine monooxygenase subunit DmmA-like N-terminal" evidence="8">
    <location>
        <begin position="22"/>
        <end position="137"/>
    </location>
</feature>
<dbReference type="KEGG" id="mtun:MTUNDRAET4_3216"/>
<gene>
    <name evidence="9" type="ORF">MTUNDRAET4_3216</name>
</gene>
<name>A0A4U8Z4C9_METTU</name>
<evidence type="ECO:0000256" key="3">
    <source>
        <dbReference type="ARBA" id="ARBA00022723"/>
    </source>
</evidence>
<evidence type="ECO:0000256" key="2">
    <source>
        <dbReference type="ARBA" id="ARBA00022714"/>
    </source>
</evidence>
<dbReference type="GO" id="GO:0046872">
    <property type="term" value="F:metal ion binding"/>
    <property type="evidence" value="ECO:0007669"/>
    <property type="project" value="UniProtKB-KW"/>
</dbReference>
<evidence type="ECO:0000313" key="9">
    <source>
        <dbReference type="EMBL" id="VFU10103.1"/>
    </source>
</evidence>
<dbReference type="Pfam" id="PF22290">
    <property type="entry name" value="DmmA-like_N"/>
    <property type="match status" value="1"/>
</dbReference>
<dbReference type="GO" id="GO:0051537">
    <property type="term" value="F:2 iron, 2 sulfur cluster binding"/>
    <property type="evidence" value="ECO:0007669"/>
    <property type="project" value="UniProtKB-KW"/>
</dbReference>
<evidence type="ECO:0000313" key="10">
    <source>
        <dbReference type="Proteomes" id="UP000294360"/>
    </source>
</evidence>
<evidence type="ECO:0000259" key="7">
    <source>
        <dbReference type="Pfam" id="PF22289"/>
    </source>
</evidence>
<dbReference type="RefSeq" id="WP_280178177.1">
    <property type="nucleotide sequence ID" value="NZ_CP139089.1"/>
</dbReference>
<evidence type="ECO:0000256" key="4">
    <source>
        <dbReference type="ARBA" id="ARBA00023002"/>
    </source>
</evidence>
<keyword evidence="1" id="KW-0285">Flavoprotein</keyword>
<dbReference type="EMBL" id="LR536450">
    <property type="protein sequence ID" value="VFU10103.1"/>
    <property type="molecule type" value="Genomic_DNA"/>
</dbReference>
<evidence type="ECO:0000259" key="8">
    <source>
        <dbReference type="Pfam" id="PF22290"/>
    </source>
</evidence>
<keyword evidence="5" id="KW-0408">Iron</keyword>
<dbReference type="NCBIfam" id="NF041259">
    <property type="entry name" value="mono_DmmA_fam"/>
    <property type="match status" value="1"/>
</dbReference>
<keyword evidence="3" id="KW-0479">Metal-binding</keyword>
<organism evidence="9 10">
    <name type="scientific">Methylocella tundrae</name>
    <dbReference type="NCBI Taxonomy" id="227605"/>
    <lineage>
        <taxon>Bacteria</taxon>
        <taxon>Pseudomonadati</taxon>
        <taxon>Pseudomonadota</taxon>
        <taxon>Alphaproteobacteria</taxon>
        <taxon>Hyphomicrobiales</taxon>
        <taxon>Beijerinckiaceae</taxon>
        <taxon>Methylocella</taxon>
    </lineage>
</organism>
<dbReference type="Proteomes" id="UP000294360">
    <property type="component" value="Chromosome"/>
</dbReference>
<proteinExistence type="predicted"/>
<dbReference type="GO" id="GO:0016491">
    <property type="term" value="F:oxidoreductase activity"/>
    <property type="evidence" value="ECO:0007669"/>
    <property type="project" value="UniProtKB-KW"/>
</dbReference>
<dbReference type="InterPro" id="IPR048037">
    <property type="entry name" value="DmmA-like_C"/>
</dbReference>
<reference evidence="9 10" key="1">
    <citation type="submission" date="2019-03" db="EMBL/GenBank/DDBJ databases">
        <authorList>
            <person name="Kox A.R. M."/>
        </authorList>
    </citation>
    <scope>NUCLEOTIDE SEQUENCE [LARGE SCALE GENOMIC DNA]</scope>
    <source>
        <strain evidence="9">MTUNDRAET4 annotated genome</strain>
    </source>
</reference>
<dbReference type="Pfam" id="PF22289">
    <property type="entry name" value="DmmA-like_C"/>
    <property type="match status" value="1"/>
</dbReference>
<keyword evidence="4" id="KW-0560">Oxidoreductase</keyword>
<dbReference type="InterPro" id="IPR054582">
    <property type="entry name" value="DmmA-like_N"/>
</dbReference>
<accession>A0A4U8Z4C9</accession>
<evidence type="ECO:0000256" key="5">
    <source>
        <dbReference type="ARBA" id="ARBA00023004"/>
    </source>
</evidence>
<protein>
    <submittedName>
        <fullName evidence="9">Uncharacterized protein</fullName>
    </submittedName>
</protein>
<keyword evidence="2" id="KW-0001">2Fe-2S</keyword>
<dbReference type="AlphaFoldDB" id="A0A4U8Z4C9"/>
<sequence>MRLFWFVAIGAMVKEFEVLVSGIVSRPVYEALAIDPTGRSHLIAADHAMAPGAELLASLPGNARVEFWSALGDSRIAQSPLPELNAISRSFRSTTQLLDALPHRLARERMGFRLYAVGLEAFVWDVAKLARSSGMDDGEYHLTHAGSERRRVYCVHCRAFTENVATNIVACSGCGAHLLVRDHFSRRLAAFMGVQVDAESPGELPSIEEAFP</sequence>